<organism evidence="1 2">
    <name type="scientific">Chryseobacterium kimseyorum</name>
    <dbReference type="NCBI Taxonomy" id="2984028"/>
    <lineage>
        <taxon>Bacteria</taxon>
        <taxon>Pseudomonadati</taxon>
        <taxon>Bacteroidota</taxon>
        <taxon>Flavobacteriia</taxon>
        <taxon>Flavobacteriales</taxon>
        <taxon>Weeksellaceae</taxon>
        <taxon>Chryseobacterium group</taxon>
        <taxon>Chryseobacterium</taxon>
    </lineage>
</organism>
<keyword evidence="2" id="KW-1185">Reference proteome</keyword>
<dbReference type="Proteomes" id="UP001163731">
    <property type="component" value="Unassembled WGS sequence"/>
</dbReference>
<sequence length="317" mass="38468">MSKTWFETNFCRYINNETHYDENRKIIKETWYYKSGKIVDSYNYEYDLSGRLKKEISKNDYSEDTKLYFYEGKNKIPRFEKSTYKIKNDPIKFYLRDNKEFDNLSVSKFDSISKTDSIFSITNKYMKNIGERSYTSATDTIYRPRLTKVKIYDDFFRVVKEKIFEPNDYTLNKVFFNNEISYEYDPSGRIIKIARLNDDQYHNFLLKSNGKYDEDIKPGRTASNSTTEYSFNSNGYLHSMTHFYQGKISNQICFEYENNHIKKLFYIDTWGKKDDILKPNIITFKYKFDKYDNWIECIKNVDGKDLYVWKRQIEYYK</sequence>
<gene>
    <name evidence="1" type="ORF">OMO38_03345</name>
</gene>
<comment type="caution">
    <text evidence="1">The sequence shown here is derived from an EMBL/GenBank/DDBJ whole genome shotgun (WGS) entry which is preliminary data.</text>
</comment>
<evidence type="ECO:0000313" key="2">
    <source>
        <dbReference type="Proteomes" id="UP001163731"/>
    </source>
</evidence>
<proteinExistence type="predicted"/>
<evidence type="ECO:0008006" key="3">
    <source>
        <dbReference type="Google" id="ProtNLM"/>
    </source>
</evidence>
<protein>
    <recommendedName>
        <fullName evidence="3">Sugar-binding protein</fullName>
    </recommendedName>
</protein>
<dbReference type="EMBL" id="JAPDHW010000002">
    <property type="protein sequence ID" value="MCW3167553.1"/>
    <property type="molecule type" value="Genomic_DNA"/>
</dbReference>
<dbReference type="RefSeq" id="WP_264748808.1">
    <property type="nucleotide sequence ID" value="NZ_JAPDHW010000002.1"/>
</dbReference>
<evidence type="ECO:0000313" key="1">
    <source>
        <dbReference type="EMBL" id="MCW3167553.1"/>
    </source>
</evidence>
<reference evidence="1" key="1">
    <citation type="submission" date="2022-10" db="EMBL/GenBank/DDBJ databases">
        <title>Chryseobacterium babae sp. nov. isolated from the gut of the beetle Oryctes rhinoceros, and Chryseobacterium kimseyorum sp. nov., isolated from a stick insect rearing cage.</title>
        <authorList>
            <person name="Shelomi M."/>
            <person name="Han C.-J."/>
            <person name="Chen W.-M."/>
            <person name="Chen H.-K."/>
            <person name="Liaw S.-J."/>
            <person name="Muhle E."/>
            <person name="Clermont D."/>
        </authorList>
    </citation>
    <scope>NUCLEOTIDE SEQUENCE</scope>
    <source>
        <strain evidence="1">09-1422</strain>
    </source>
</reference>
<accession>A0ABT3HUS8</accession>
<name>A0ABT3HUS8_9FLAO</name>